<feature type="non-terminal residue" evidence="2">
    <location>
        <position position="78"/>
    </location>
</feature>
<comment type="caution">
    <text evidence="2">The sequence shown here is derived from an EMBL/GenBank/DDBJ whole genome shotgun (WGS) entry which is preliminary data.</text>
</comment>
<feature type="non-terminal residue" evidence="2">
    <location>
        <position position="1"/>
    </location>
</feature>
<evidence type="ECO:0000256" key="1">
    <source>
        <dbReference type="SAM" id="MobiDB-lite"/>
    </source>
</evidence>
<sequence>VLDQAGQSGPGGREHLAHAAAGEPDAQRQGVDEHAYHGTKGFAILQAARQHRAEYDIVAAGKLGDHLGPGDMEQGAGG</sequence>
<feature type="region of interest" description="Disordered" evidence="1">
    <location>
        <begin position="1"/>
        <end position="31"/>
    </location>
</feature>
<organism evidence="2">
    <name type="scientific">Tanacetum cinerariifolium</name>
    <name type="common">Dalmatian daisy</name>
    <name type="synonym">Chrysanthemum cinerariifolium</name>
    <dbReference type="NCBI Taxonomy" id="118510"/>
    <lineage>
        <taxon>Eukaryota</taxon>
        <taxon>Viridiplantae</taxon>
        <taxon>Streptophyta</taxon>
        <taxon>Embryophyta</taxon>
        <taxon>Tracheophyta</taxon>
        <taxon>Spermatophyta</taxon>
        <taxon>Magnoliopsida</taxon>
        <taxon>eudicotyledons</taxon>
        <taxon>Gunneridae</taxon>
        <taxon>Pentapetalae</taxon>
        <taxon>asterids</taxon>
        <taxon>campanulids</taxon>
        <taxon>Asterales</taxon>
        <taxon>Asteraceae</taxon>
        <taxon>Asteroideae</taxon>
        <taxon>Anthemideae</taxon>
        <taxon>Anthemidinae</taxon>
        <taxon>Tanacetum</taxon>
    </lineage>
</organism>
<name>A0A699XQH8_TANCI</name>
<protein>
    <submittedName>
        <fullName evidence="2">Uncharacterized protein</fullName>
    </submittedName>
</protein>
<proteinExistence type="predicted"/>
<reference evidence="2" key="1">
    <citation type="journal article" date="2019" name="Sci. Rep.">
        <title>Draft genome of Tanacetum cinerariifolium, the natural source of mosquito coil.</title>
        <authorList>
            <person name="Yamashiro T."/>
            <person name="Shiraishi A."/>
            <person name="Satake H."/>
            <person name="Nakayama K."/>
        </authorList>
    </citation>
    <scope>NUCLEOTIDE SEQUENCE</scope>
</reference>
<accession>A0A699XQH8</accession>
<dbReference type="EMBL" id="BKCJ011874907">
    <property type="protein sequence ID" value="GFD60208.1"/>
    <property type="molecule type" value="Genomic_DNA"/>
</dbReference>
<dbReference type="AlphaFoldDB" id="A0A699XQH8"/>
<evidence type="ECO:0000313" key="2">
    <source>
        <dbReference type="EMBL" id="GFD60208.1"/>
    </source>
</evidence>
<gene>
    <name evidence="2" type="ORF">Tci_932177</name>
</gene>